<gene>
    <name evidence="5" type="ORF">TTAC_LOCUS5480</name>
</gene>
<evidence type="ECO:0000256" key="3">
    <source>
        <dbReference type="SAM" id="MobiDB-lite"/>
    </source>
</evidence>
<dbReference type="OrthoDB" id="6159439at2759"/>
<feature type="compositionally biased region" description="Low complexity" evidence="3">
    <location>
        <begin position="135"/>
        <end position="145"/>
    </location>
</feature>
<dbReference type="SUPFAM" id="SSF46689">
    <property type="entry name" value="Homeodomain-like"/>
    <property type="match status" value="1"/>
</dbReference>
<evidence type="ECO:0000313" key="6">
    <source>
        <dbReference type="Proteomes" id="UP000274429"/>
    </source>
</evidence>
<keyword evidence="2" id="KW-0539">Nucleus</keyword>
<evidence type="ECO:0000256" key="1">
    <source>
        <dbReference type="ARBA" id="ARBA00004123"/>
    </source>
</evidence>
<feature type="compositionally biased region" description="Gly residues" evidence="3">
    <location>
        <begin position="30"/>
        <end position="45"/>
    </location>
</feature>
<feature type="DNA-binding region" description="Homeobox" evidence="2">
    <location>
        <begin position="3"/>
        <end position="27"/>
    </location>
</feature>
<feature type="region of interest" description="Disordered" evidence="3">
    <location>
        <begin position="129"/>
        <end position="155"/>
    </location>
</feature>
<dbReference type="AlphaFoldDB" id="A0A0R3WXK5"/>
<feature type="region of interest" description="Disordered" evidence="3">
    <location>
        <begin position="21"/>
        <end position="45"/>
    </location>
</feature>
<feature type="region of interest" description="Disordered" evidence="3">
    <location>
        <begin position="209"/>
        <end position="250"/>
    </location>
</feature>
<reference evidence="5 6" key="2">
    <citation type="submission" date="2018-11" db="EMBL/GenBank/DDBJ databases">
        <authorList>
            <consortium name="Pathogen Informatics"/>
        </authorList>
    </citation>
    <scope>NUCLEOTIDE SEQUENCE [LARGE SCALE GENOMIC DNA]</scope>
</reference>
<dbReference type="InterPro" id="IPR001356">
    <property type="entry name" value="HD"/>
</dbReference>
<dbReference type="PANTHER" id="PTHR24329:SF543">
    <property type="entry name" value="FI01017P-RELATED"/>
    <property type="match status" value="1"/>
</dbReference>
<dbReference type="GO" id="GO:0000981">
    <property type="term" value="F:DNA-binding transcription factor activity, RNA polymerase II-specific"/>
    <property type="evidence" value="ECO:0007669"/>
    <property type="project" value="TreeGrafter"/>
</dbReference>
<evidence type="ECO:0000313" key="7">
    <source>
        <dbReference type="WBParaSite" id="TTAC_0000549501-mRNA-1"/>
    </source>
</evidence>
<dbReference type="PROSITE" id="PS50071">
    <property type="entry name" value="HOMEOBOX_2"/>
    <property type="match status" value="1"/>
</dbReference>
<evidence type="ECO:0000259" key="4">
    <source>
        <dbReference type="PROSITE" id="PS50071"/>
    </source>
</evidence>
<feature type="domain" description="Homeobox" evidence="4">
    <location>
        <begin position="1"/>
        <end position="26"/>
    </location>
</feature>
<name>A0A0R3WXK5_HYDTA</name>
<reference evidence="7" key="1">
    <citation type="submission" date="2017-02" db="UniProtKB">
        <authorList>
            <consortium name="WormBaseParasite"/>
        </authorList>
    </citation>
    <scope>IDENTIFICATION</scope>
</reference>
<dbReference type="EMBL" id="UYWX01007688">
    <property type="protein sequence ID" value="VDM27069.1"/>
    <property type="molecule type" value="Genomic_DNA"/>
</dbReference>
<feature type="compositionally biased region" description="Pro residues" evidence="3">
    <location>
        <begin position="227"/>
        <end position="240"/>
    </location>
</feature>
<dbReference type="GO" id="GO:0000977">
    <property type="term" value="F:RNA polymerase II transcription regulatory region sequence-specific DNA binding"/>
    <property type="evidence" value="ECO:0007669"/>
    <property type="project" value="TreeGrafter"/>
</dbReference>
<evidence type="ECO:0000256" key="2">
    <source>
        <dbReference type="PROSITE-ProRule" id="PRU00108"/>
    </source>
</evidence>
<dbReference type="PANTHER" id="PTHR24329">
    <property type="entry name" value="HOMEOBOX PROTEIN ARISTALESS"/>
    <property type="match status" value="1"/>
</dbReference>
<dbReference type="InterPro" id="IPR009057">
    <property type="entry name" value="Homeodomain-like_sf"/>
</dbReference>
<dbReference type="Gene3D" id="1.10.10.60">
    <property type="entry name" value="Homeodomain-like"/>
    <property type="match status" value="1"/>
</dbReference>
<keyword evidence="6" id="KW-1185">Reference proteome</keyword>
<feature type="compositionally biased region" description="Low complexity" evidence="3">
    <location>
        <begin position="217"/>
        <end position="226"/>
    </location>
</feature>
<proteinExistence type="predicted"/>
<feature type="compositionally biased region" description="Basic residues" evidence="3">
    <location>
        <begin position="241"/>
        <end position="250"/>
    </location>
</feature>
<dbReference type="InterPro" id="IPR050649">
    <property type="entry name" value="Paired_Homeobox_TFs"/>
</dbReference>
<accession>A0A0R3WXK5</accession>
<keyword evidence="2" id="KW-0371">Homeobox</keyword>
<dbReference type="STRING" id="6205.A0A0R3WXK5"/>
<dbReference type="GO" id="GO:0005634">
    <property type="term" value="C:nucleus"/>
    <property type="evidence" value="ECO:0007669"/>
    <property type="project" value="UniProtKB-SubCell"/>
</dbReference>
<dbReference type="WBParaSite" id="TTAC_0000549501-mRNA-1">
    <property type="protein sequence ID" value="TTAC_0000549501-mRNA-1"/>
    <property type="gene ID" value="TTAC_0000549501"/>
</dbReference>
<protein>
    <submittedName>
        <fullName evidence="7">Homeobox domain-containing protein</fullName>
    </submittedName>
</protein>
<dbReference type="Proteomes" id="UP000274429">
    <property type="component" value="Unassembled WGS sequence"/>
</dbReference>
<comment type="subcellular location">
    <subcellularLocation>
        <location evidence="1 2">Nucleus</location>
    </subcellularLocation>
</comment>
<evidence type="ECO:0000313" key="5">
    <source>
        <dbReference type="EMBL" id="VDM27069.1"/>
    </source>
</evidence>
<keyword evidence="2" id="KW-0238">DNA-binding</keyword>
<sequence>MRAYAPVTVSALQVWFQNRRAKWKKRKKTSGGGGGGGGSGSGNGGVGGVSCGGSGGGGGGGGGSVNPNVTSAFKTPSLTMNSLARGLESAQNIFVKASQQPSTPPSLSLLHAACSRAAAQLSPDHLGVYNPPPSSSSSNRMSPYSTASMPAGGGGSGASTVYSVPLFVHNYPALRILSDAIMNETISGAYCMEDLTHSVMFKQAMLTSSAHSVGGNPPSSQSRESSSPPPPPPPPLPLPHPHPHSHSHAALHHTWPLSYHNSRPTSVPISAAFQSSIPDSLVT</sequence>
<organism evidence="7">
    <name type="scientific">Hydatigena taeniaeformis</name>
    <name type="common">Feline tapeworm</name>
    <name type="synonym">Taenia taeniaeformis</name>
    <dbReference type="NCBI Taxonomy" id="6205"/>
    <lineage>
        <taxon>Eukaryota</taxon>
        <taxon>Metazoa</taxon>
        <taxon>Spiralia</taxon>
        <taxon>Lophotrochozoa</taxon>
        <taxon>Platyhelminthes</taxon>
        <taxon>Cestoda</taxon>
        <taxon>Eucestoda</taxon>
        <taxon>Cyclophyllidea</taxon>
        <taxon>Taeniidae</taxon>
        <taxon>Hydatigera</taxon>
    </lineage>
</organism>